<dbReference type="Pfam" id="PF17111">
    <property type="entry name" value="PigL_N"/>
    <property type="match status" value="1"/>
</dbReference>
<dbReference type="AlphaFoldDB" id="A0A9N9KVQ0"/>
<gene>
    <name evidence="6" type="ORF">HYFRA_00004561</name>
</gene>
<reference evidence="6" key="1">
    <citation type="submission" date="2021-07" db="EMBL/GenBank/DDBJ databases">
        <authorList>
            <person name="Durling M."/>
        </authorList>
    </citation>
    <scope>NUCLEOTIDE SEQUENCE</scope>
</reference>
<dbReference type="PROSITE" id="PS50297">
    <property type="entry name" value="ANK_REP_REGION"/>
    <property type="match status" value="2"/>
</dbReference>
<evidence type="ECO:0000256" key="2">
    <source>
        <dbReference type="ARBA" id="ARBA00023043"/>
    </source>
</evidence>
<dbReference type="Proteomes" id="UP000696280">
    <property type="component" value="Unassembled WGS sequence"/>
</dbReference>
<name>A0A9N9KVQ0_9HELO</name>
<evidence type="ECO:0000313" key="7">
    <source>
        <dbReference type="Proteomes" id="UP000696280"/>
    </source>
</evidence>
<evidence type="ECO:0000256" key="1">
    <source>
        <dbReference type="ARBA" id="ARBA00022737"/>
    </source>
</evidence>
<feature type="repeat" description="ANK" evidence="3">
    <location>
        <begin position="576"/>
        <end position="608"/>
    </location>
</feature>
<proteinExistence type="predicted"/>
<dbReference type="SUPFAM" id="SSF48403">
    <property type="entry name" value="Ankyrin repeat"/>
    <property type="match status" value="1"/>
</dbReference>
<comment type="caution">
    <text evidence="6">The sequence shown here is derived from an EMBL/GenBank/DDBJ whole genome shotgun (WGS) entry which is preliminary data.</text>
</comment>
<dbReference type="OrthoDB" id="341259at2759"/>
<protein>
    <recommendedName>
        <fullName evidence="5">Azaphilone pigments biosynthesis cluster protein L N-terminal domain-containing protein</fullName>
    </recommendedName>
</protein>
<dbReference type="PANTHER" id="PTHR24198:SF165">
    <property type="entry name" value="ANKYRIN REPEAT-CONTAINING PROTEIN-RELATED"/>
    <property type="match status" value="1"/>
</dbReference>
<evidence type="ECO:0000256" key="4">
    <source>
        <dbReference type="SAM" id="MobiDB-lite"/>
    </source>
</evidence>
<feature type="region of interest" description="Disordered" evidence="4">
    <location>
        <begin position="749"/>
        <end position="773"/>
    </location>
</feature>
<evidence type="ECO:0000313" key="6">
    <source>
        <dbReference type="EMBL" id="CAG8954641.1"/>
    </source>
</evidence>
<sequence length="773" mass="85917">MDPLSIVAGVIAIATAAAQISKAISRLRAFGEVPGRVYALKNEIVDLEVVLRQVGHALQQRSLAPDAEIAQESLNQILSRAKAHLTELANALERVAKSCDSARGNVKVIRNAIWWKEKARFQRYQGDIRAVKETLNLMLGASNSRDLQNIIFELRQVTVLTSEEGSLNSITEEMYDERLPFSSRMEQHYQGLNNRIEALGRLFAQERMQENGSNNLPPPYEEKNGTTNVESLRVLITPRAPCRNWCPCACHETRKRKVTPPGVMENLLGKMFVGYTGLPVLNNPCDFRGCRDKQTPSATVEYWFPWWFVSMNMKLYLKYLPNAGPQFQLTTTRRVPDSSQSIVFAMEGNIEGLQYLFNQGLASPRDVSDSRGYTLMRWALYGGMHQYRTVQFLLSKGAVVDEISYDNVWDFVFRGKCNEKEEYGLRCITQGGEGDWVEEQNFPLVHRIIFGLSSKSLVTELEENPLAVYLTDGQGRTALDWATARIQLEDISHLLSHGADPNSMDTTGRTTVLHAVDSHSIPCLRLILEAGGNPNPKMPKGIYRSSPLTAAGFGGMPEMLKLLLDFGGDPNACNPEGLTALHSVARTQNVDCALTLLEFGANLNALSSNGRTPLTTALIHNNHEVLQLFVDRCYEYMMDTSLKGPQLLPIIAEHADIKTMTILASSKPLKLSYDLSINSLAENREILQQRRDYDENMGEAFDELVSIVQADEGGYGSPDSLLESGFFYSARSSFHSDLADAMAKLNSANVSSSGESMDENSDKFDSAQASPVT</sequence>
<feature type="domain" description="Azaphilone pigments biosynthesis cluster protein L N-terminal" evidence="5">
    <location>
        <begin position="1"/>
        <end position="140"/>
    </location>
</feature>
<dbReference type="InterPro" id="IPR002110">
    <property type="entry name" value="Ankyrin_rpt"/>
</dbReference>
<evidence type="ECO:0000259" key="5">
    <source>
        <dbReference type="Pfam" id="PF17111"/>
    </source>
</evidence>
<dbReference type="PROSITE" id="PS50088">
    <property type="entry name" value="ANK_REPEAT"/>
    <property type="match status" value="2"/>
</dbReference>
<dbReference type="InterPro" id="IPR036770">
    <property type="entry name" value="Ankyrin_rpt-contain_sf"/>
</dbReference>
<evidence type="ECO:0000256" key="3">
    <source>
        <dbReference type="PROSITE-ProRule" id="PRU00023"/>
    </source>
</evidence>
<dbReference type="InterPro" id="IPR031348">
    <property type="entry name" value="PigL_N"/>
</dbReference>
<dbReference type="PANTHER" id="PTHR24198">
    <property type="entry name" value="ANKYRIN REPEAT AND PROTEIN KINASE DOMAIN-CONTAINING PROTEIN"/>
    <property type="match status" value="1"/>
</dbReference>
<dbReference type="Pfam" id="PF12796">
    <property type="entry name" value="Ank_2"/>
    <property type="match status" value="1"/>
</dbReference>
<accession>A0A9N9KVQ0</accession>
<organism evidence="6 7">
    <name type="scientific">Hymenoscyphus fraxineus</name>
    <dbReference type="NCBI Taxonomy" id="746836"/>
    <lineage>
        <taxon>Eukaryota</taxon>
        <taxon>Fungi</taxon>
        <taxon>Dikarya</taxon>
        <taxon>Ascomycota</taxon>
        <taxon>Pezizomycotina</taxon>
        <taxon>Leotiomycetes</taxon>
        <taxon>Helotiales</taxon>
        <taxon>Helotiaceae</taxon>
        <taxon>Hymenoscyphus</taxon>
    </lineage>
</organism>
<keyword evidence="2 3" id="KW-0040">ANK repeat</keyword>
<dbReference type="Gene3D" id="1.25.40.20">
    <property type="entry name" value="Ankyrin repeat-containing domain"/>
    <property type="match status" value="1"/>
</dbReference>
<feature type="repeat" description="ANK" evidence="3">
    <location>
        <begin position="474"/>
        <end position="506"/>
    </location>
</feature>
<keyword evidence="7" id="KW-1185">Reference proteome</keyword>
<keyword evidence="1" id="KW-0677">Repeat</keyword>
<dbReference type="EMBL" id="CAJVRL010000057">
    <property type="protein sequence ID" value="CAG8954641.1"/>
    <property type="molecule type" value="Genomic_DNA"/>
</dbReference>
<dbReference type="SMART" id="SM00248">
    <property type="entry name" value="ANK"/>
    <property type="match status" value="6"/>
</dbReference>